<dbReference type="GeneID" id="54297719"/>
<organism evidence="1 2">
    <name type="scientific">Aplosporella prunicola CBS 121167</name>
    <dbReference type="NCBI Taxonomy" id="1176127"/>
    <lineage>
        <taxon>Eukaryota</taxon>
        <taxon>Fungi</taxon>
        <taxon>Dikarya</taxon>
        <taxon>Ascomycota</taxon>
        <taxon>Pezizomycotina</taxon>
        <taxon>Dothideomycetes</taxon>
        <taxon>Dothideomycetes incertae sedis</taxon>
        <taxon>Botryosphaeriales</taxon>
        <taxon>Aplosporellaceae</taxon>
        <taxon>Aplosporella</taxon>
    </lineage>
</organism>
<dbReference type="AlphaFoldDB" id="A0A6A6BGY2"/>
<evidence type="ECO:0000313" key="2">
    <source>
        <dbReference type="Proteomes" id="UP000799438"/>
    </source>
</evidence>
<protein>
    <submittedName>
        <fullName evidence="1">Uncharacterized protein</fullName>
    </submittedName>
</protein>
<dbReference type="EMBL" id="ML995482">
    <property type="protein sequence ID" value="KAF2143236.1"/>
    <property type="molecule type" value="Genomic_DNA"/>
</dbReference>
<gene>
    <name evidence="1" type="ORF">K452DRAFT_286059</name>
</gene>
<dbReference type="Proteomes" id="UP000799438">
    <property type="component" value="Unassembled WGS sequence"/>
</dbReference>
<accession>A0A6A6BGY2</accession>
<dbReference type="RefSeq" id="XP_033398948.1">
    <property type="nucleotide sequence ID" value="XM_033540223.1"/>
</dbReference>
<evidence type="ECO:0000313" key="1">
    <source>
        <dbReference type="EMBL" id="KAF2143236.1"/>
    </source>
</evidence>
<keyword evidence="2" id="KW-1185">Reference proteome</keyword>
<sequence length="63" mass="6905">MARVAGRCNDAEKPPEVCLYGAFPTSGKRGRQRTGDAVTTTRLSALRLPDIDIMTPFIRSLLL</sequence>
<reference evidence="1" key="1">
    <citation type="journal article" date="2020" name="Stud. Mycol.">
        <title>101 Dothideomycetes genomes: a test case for predicting lifestyles and emergence of pathogens.</title>
        <authorList>
            <person name="Haridas S."/>
            <person name="Albert R."/>
            <person name="Binder M."/>
            <person name="Bloem J."/>
            <person name="Labutti K."/>
            <person name="Salamov A."/>
            <person name="Andreopoulos B."/>
            <person name="Baker S."/>
            <person name="Barry K."/>
            <person name="Bills G."/>
            <person name="Bluhm B."/>
            <person name="Cannon C."/>
            <person name="Castanera R."/>
            <person name="Culley D."/>
            <person name="Daum C."/>
            <person name="Ezra D."/>
            <person name="Gonzalez J."/>
            <person name="Henrissat B."/>
            <person name="Kuo A."/>
            <person name="Liang C."/>
            <person name="Lipzen A."/>
            <person name="Lutzoni F."/>
            <person name="Magnuson J."/>
            <person name="Mondo S."/>
            <person name="Nolan M."/>
            <person name="Ohm R."/>
            <person name="Pangilinan J."/>
            <person name="Park H.-J."/>
            <person name="Ramirez L."/>
            <person name="Alfaro M."/>
            <person name="Sun H."/>
            <person name="Tritt A."/>
            <person name="Yoshinaga Y."/>
            <person name="Zwiers L.-H."/>
            <person name="Turgeon B."/>
            <person name="Goodwin S."/>
            <person name="Spatafora J."/>
            <person name="Crous P."/>
            <person name="Grigoriev I."/>
        </authorList>
    </citation>
    <scope>NUCLEOTIDE SEQUENCE</scope>
    <source>
        <strain evidence="1">CBS 121167</strain>
    </source>
</reference>
<proteinExistence type="predicted"/>
<name>A0A6A6BGY2_9PEZI</name>